<dbReference type="AlphaFoldDB" id="I4HRF8"/>
<feature type="transmembrane region" description="Helical" evidence="2">
    <location>
        <begin position="282"/>
        <end position="307"/>
    </location>
</feature>
<dbReference type="Gene3D" id="2.160.20.80">
    <property type="entry name" value="E3 ubiquitin-protein ligase SopA"/>
    <property type="match status" value="1"/>
</dbReference>
<dbReference type="PANTHER" id="PTHR42999">
    <property type="entry name" value="ANTIBIOTIC RESISTANCE PROTEIN MCBG"/>
    <property type="match status" value="1"/>
</dbReference>
<dbReference type="Proteomes" id="UP000005291">
    <property type="component" value="Unassembled WGS sequence"/>
</dbReference>
<evidence type="ECO:0000256" key="2">
    <source>
        <dbReference type="SAM" id="Phobius"/>
    </source>
</evidence>
<dbReference type="HOGENOM" id="CLU_871007_0_0_3"/>
<accession>I4HRF8</accession>
<dbReference type="InterPro" id="IPR052949">
    <property type="entry name" value="PA_immunity-related"/>
</dbReference>
<feature type="coiled-coil region" evidence="1">
    <location>
        <begin position="209"/>
        <end position="236"/>
    </location>
</feature>
<dbReference type="PANTHER" id="PTHR42999:SF1">
    <property type="entry name" value="PENTAPEPTIDE REPEAT-CONTAINING PROTEIN"/>
    <property type="match status" value="1"/>
</dbReference>
<reference evidence="3 4" key="1">
    <citation type="submission" date="2012-04" db="EMBL/GenBank/DDBJ databases">
        <authorList>
            <person name="Genoscope - CEA"/>
        </authorList>
    </citation>
    <scope>NUCLEOTIDE SEQUENCE [LARGE SCALE GENOMIC DNA]</scope>
    <source>
        <strain evidence="3 4">9808</strain>
    </source>
</reference>
<evidence type="ECO:0000313" key="3">
    <source>
        <dbReference type="EMBL" id="CCI24632.1"/>
    </source>
</evidence>
<dbReference type="InterPro" id="IPR001646">
    <property type="entry name" value="5peptide_repeat"/>
</dbReference>
<keyword evidence="2" id="KW-0472">Membrane</keyword>
<protein>
    <recommendedName>
        <fullName evidence="5">Pentapeptide repeat protein</fullName>
    </recommendedName>
</protein>
<organism evidence="3 4">
    <name type="scientific">Microcystis aeruginosa PCC 9808</name>
    <dbReference type="NCBI Taxonomy" id="1160284"/>
    <lineage>
        <taxon>Bacteria</taxon>
        <taxon>Bacillati</taxon>
        <taxon>Cyanobacteriota</taxon>
        <taxon>Cyanophyceae</taxon>
        <taxon>Oscillatoriophycideae</taxon>
        <taxon>Chroococcales</taxon>
        <taxon>Microcystaceae</taxon>
        <taxon>Microcystis</taxon>
    </lineage>
</organism>
<dbReference type="RefSeq" id="WP_002793645.1">
    <property type="nucleotide sequence ID" value="NZ_HE973590.1"/>
</dbReference>
<evidence type="ECO:0000313" key="4">
    <source>
        <dbReference type="Proteomes" id="UP000005291"/>
    </source>
</evidence>
<dbReference type="EMBL" id="CAIN01000169">
    <property type="protein sequence ID" value="CCI24632.1"/>
    <property type="molecule type" value="Genomic_DNA"/>
</dbReference>
<comment type="caution">
    <text evidence="3">The sequence shown here is derived from an EMBL/GenBank/DDBJ whole genome shotgun (WGS) entry which is preliminary data.</text>
</comment>
<evidence type="ECO:0008006" key="5">
    <source>
        <dbReference type="Google" id="ProtNLM"/>
    </source>
</evidence>
<keyword evidence="2" id="KW-1133">Transmembrane helix</keyword>
<name>I4HRF8_MICAE</name>
<feature type="transmembrane region" description="Helical" evidence="2">
    <location>
        <begin position="251"/>
        <end position="270"/>
    </location>
</feature>
<gene>
    <name evidence="3" type="ORF">MICAG_2500002</name>
</gene>
<keyword evidence="2" id="KW-0812">Transmembrane</keyword>
<sequence length="319" mass="36902">MSTEEEILNQIANFTSTEWNMWKKQQEQKSLHRLSFPGFHRFSNKNFQYFDFSKIDFPSNEIWNCDFSNTNLIEATLKSTKIYQTDFTGADLSKTDLSSSELTDVNLSHTDLTDVDITYVKFTKVKFNQCVINPKKVNFSETLKTEFKDIECDFVYLNKSKTERYPPSGYFVAGEFEKFIKGEIDMDNPQTNRKLLDGSGDHFRSELNIVNTDAERNQLQNEVNFLRKRLESMELQEKIYNHTRVKPRLEIILPICIVSIVFLVFSSILINKVDKQKIEVSVNYDVGIIMGGLLTGSAALIAALSYAKRNHTSNQNNRE</sequence>
<keyword evidence="1" id="KW-0175">Coiled coil</keyword>
<proteinExistence type="predicted"/>
<dbReference type="SUPFAM" id="SSF141571">
    <property type="entry name" value="Pentapeptide repeat-like"/>
    <property type="match status" value="1"/>
</dbReference>
<evidence type="ECO:0000256" key="1">
    <source>
        <dbReference type="SAM" id="Coils"/>
    </source>
</evidence>
<dbReference type="Pfam" id="PF13599">
    <property type="entry name" value="Pentapeptide_4"/>
    <property type="match status" value="1"/>
</dbReference>